<protein>
    <submittedName>
        <fullName evidence="2">Uncharacterized protein</fullName>
    </submittedName>
</protein>
<sequence>MAKRQTCPGPCGWRYSPCIPLKTLGSCLECYDGTPADPASYITPPAKHLLAAWSERTPAHEHGHPRPFAEPDLPKNLLIRFIMVGGSYVDVSPTPASAPTRTDGTATAAATPPTGREKDFLFCIRPDANNHAATCRAIPLK</sequence>
<geneLocation type="plasmid" evidence="2 3">
    <name>unnamed1</name>
</geneLocation>
<proteinExistence type="predicted"/>
<feature type="region of interest" description="Disordered" evidence="1">
    <location>
        <begin position="93"/>
        <end position="112"/>
    </location>
</feature>
<evidence type="ECO:0000313" key="2">
    <source>
        <dbReference type="EMBL" id="WTR75852.1"/>
    </source>
</evidence>
<keyword evidence="2" id="KW-0614">Plasmid</keyword>
<dbReference type="Proteomes" id="UP001622594">
    <property type="component" value="Plasmid unnamed1"/>
</dbReference>
<dbReference type="EMBL" id="CP108189">
    <property type="protein sequence ID" value="WTR75852.1"/>
    <property type="molecule type" value="Genomic_DNA"/>
</dbReference>
<evidence type="ECO:0000313" key="3">
    <source>
        <dbReference type="Proteomes" id="UP001622594"/>
    </source>
</evidence>
<reference evidence="2 3" key="1">
    <citation type="submission" date="2022-10" db="EMBL/GenBank/DDBJ databases">
        <title>The complete genomes of actinobacterial strains from the NBC collection.</title>
        <authorList>
            <person name="Joergensen T.S."/>
            <person name="Alvarez Arevalo M."/>
            <person name="Sterndorff E.B."/>
            <person name="Faurdal D."/>
            <person name="Vuksanovic O."/>
            <person name="Mourched A.-S."/>
            <person name="Charusanti P."/>
            <person name="Shaw S."/>
            <person name="Blin K."/>
            <person name="Weber T."/>
        </authorList>
    </citation>
    <scope>NUCLEOTIDE SEQUENCE [LARGE SCALE GENOMIC DNA]</scope>
    <source>
        <strain evidence="2 3">NBC_00123</strain>
        <plasmid evidence="2 3">unnamed1</plasmid>
    </source>
</reference>
<organism evidence="2 3">
    <name type="scientific">Streptomyces zaomyceticus</name>
    <dbReference type="NCBI Taxonomy" id="68286"/>
    <lineage>
        <taxon>Bacteria</taxon>
        <taxon>Bacillati</taxon>
        <taxon>Actinomycetota</taxon>
        <taxon>Actinomycetes</taxon>
        <taxon>Kitasatosporales</taxon>
        <taxon>Streptomycetaceae</taxon>
        <taxon>Streptomyces</taxon>
    </lineage>
</organism>
<dbReference type="RefSeq" id="WP_327166809.1">
    <property type="nucleotide sequence ID" value="NZ_CP108189.1"/>
</dbReference>
<accession>A0ABZ1LMS2</accession>
<evidence type="ECO:0000256" key="1">
    <source>
        <dbReference type="SAM" id="MobiDB-lite"/>
    </source>
</evidence>
<keyword evidence="3" id="KW-1185">Reference proteome</keyword>
<feature type="compositionally biased region" description="Low complexity" evidence="1">
    <location>
        <begin position="98"/>
        <end position="112"/>
    </location>
</feature>
<gene>
    <name evidence="2" type="ORF">OG814_42100</name>
</gene>
<name>A0ABZ1LMS2_9ACTN</name>